<gene>
    <name evidence="2" type="ORF">EJ02DRAFT_463348</name>
</gene>
<name>A0A6A5T431_9PLEO</name>
<organism evidence="2 3">
    <name type="scientific">Clathrospora elynae</name>
    <dbReference type="NCBI Taxonomy" id="706981"/>
    <lineage>
        <taxon>Eukaryota</taxon>
        <taxon>Fungi</taxon>
        <taxon>Dikarya</taxon>
        <taxon>Ascomycota</taxon>
        <taxon>Pezizomycotina</taxon>
        <taxon>Dothideomycetes</taxon>
        <taxon>Pleosporomycetidae</taxon>
        <taxon>Pleosporales</taxon>
        <taxon>Diademaceae</taxon>
        <taxon>Clathrospora</taxon>
    </lineage>
</organism>
<protein>
    <submittedName>
        <fullName evidence="2">Uncharacterized protein</fullName>
    </submittedName>
</protein>
<reference evidence="2" key="1">
    <citation type="journal article" date="2020" name="Stud. Mycol.">
        <title>101 Dothideomycetes genomes: a test case for predicting lifestyles and emergence of pathogens.</title>
        <authorList>
            <person name="Haridas S."/>
            <person name="Albert R."/>
            <person name="Binder M."/>
            <person name="Bloem J."/>
            <person name="Labutti K."/>
            <person name="Salamov A."/>
            <person name="Andreopoulos B."/>
            <person name="Baker S."/>
            <person name="Barry K."/>
            <person name="Bills G."/>
            <person name="Bluhm B."/>
            <person name="Cannon C."/>
            <person name="Castanera R."/>
            <person name="Culley D."/>
            <person name="Daum C."/>
            <person name="Ezra D."/>
            <person name="Gonzalez J."/>
            <person name="Henrissat B."/>
            <person name="Kuo A."/>
            <person name="Liang C."/>
            <person name="Lipzen A."/>
            <person name="Lutzoni F."/>
            <person name="Magnuson J."/>
            <person name="Mondo S."/>
            <person name="Nolan M."/>
            <person name="Ohm R."/>
            <person name="Pangilinan J."/>
            <person name="Park H.-J."/>
            <person name="Ramirez L."/>
            <person name="Alfaro M."/>
            <person name="Sun H."/>
            <person name="Tritt A."/>
            <person name="Yoshinaga Y."/>
            <person name="Zwiers L.-H."/>
            <person name="Turgeon B."/>
            <person name="Goodwin S."/>
            <person name="Spatafora J."/>
            <person name="Crous P."/>
            <person name="Grigoriev I."/>
        </authorList>
    </citation>
    <scope>NUCLEOTIDE SEQUENCE</scope>
    <source>
        <strain evidence="2">CBS 161.51</strain>
    </source>
</reference>
<evidence type="ECO:0000313" key="2">
    <source>
        <dbReference type="EMBL" id="KAF1945526.1"/>
    </source>
</evidence>
<dbReference type="AlphaFoldDB" id="A0A6A5T431"/>
<sequence length="180" mass="20381">MSFVRRQRKVNLLTQFDGRTSCYVGTRDAGSEVTDEDTRGVTFIPMSQKYICWPEISMYDTVQGAMMICINASLVVFYSDDVAMASEMAQHFDLPRSKPVAHILLSELLRHTQHFVVLSTYKVNVPVEIAAITAISVYVWKRHDHSETPVQISNGTRDGHLASKVGRRGWMTSTERKPNN</sequence>
<proteinExistence type="predicted"/>
<dbReference type="Proteomes" id="UP000800038">
    <property type="component" value="Unassembled WGS sequence"/>
</dbReference>
<evidence type="ECO:0000256" key="1">
    <source>
        <dbReference type="SAM" id="MobiDB-lite"/>
    </source>
</evidence>
<dbReference type="EMBL" id="ML976009">
    <property type="protein sequence ID" value="KAF1945526.1"/>
    <property type="molecule type" value="Genomic_DNA"/>
</dbReference>
<accession>A0A6A5T431</accession>
<keyword evidence="3" id="KW-1185">Reference proteome</keyword>
<feature type="region of interest" description="Disordered" evidence="1">
    <location>
        <begin position="150"/>
        <end position="180"/>
    </location>
</feature>
<evidence type="ECO:0000313" key="3">
    <source>
        <dbReference type="Proteomes" id="UP000800038"/>
    </source>
</evidence>